<dbReference type="Proteomes" id="UP001152795">
    <property type="component" value="Unassembled WGS sequence"/>
</dbReference>
<sequence length="572" mass="63663">MMKWNFTMVMFTLLVVALWCGVVTNAQDKGSLKGNTKTTIVPTPSIAVGNTNLPRTTSLSHFAGSQTTLSHHSTITATRTIGNSSMSVNATTVLPPSHGPRERDDSKLGFIIGCIAAAVGTAIVVTIVTLLYMRRKRCKQAASNREKNRLPFHVREMSVGAATNLGADELGDNIGDVRHEHREEDEIDHISASRNLSLRSALPPRTSSRWPEVGDRPASPSLGGTARRMGEPGSPGFHNSVAEEEGSISMSELKERRSRTVSKRPGLVKKIITTGGGEIKIEDITLSVGAGCLDKDIEITLIKDDQNFAFKSLHDLGLVDAAPRVVEFLPDGLKFSKPADLTIRFENPISDSELFILHGSYNRDYQRTVWELVTNDIEDNKAEGVVNMKINGFCFYSYVVARRWKIARILSHLNNSFSCRAYALYRRLPSLDTIDISVVFVSKFVDDDREEDIKQLRDHFKDGYVVGDKGKLKRVHTDRRLEMSLQFPEVPSTPISFKVDKAELDDDGFVVDLFKRVAVNRPASGMVKISEVHRSVENKLLWLLDVREVIQEQIDEVERVAPLDSEPDPEPQ</sequence>
<organism evidence="1 2">
    <name type="scientific">Paramuricea clavata</name>
    <name type="common">Red gorgonian</name>
    <name type="synonym">Violescent sea-whip</name>
    <dbReference type="NCBI Taxonomy" id="317549"/>
    <lineage>
        <taxon>Eukaryota</taxon>
        <taxon>Metazoa</taxon>
        <taxon>Cnidaria</taxon>
        <taxon>Anthozoa</taxon>
        <taxon>Octocorallia</taxon>
        <taxon>Malacalcyonacea</taxon>
        <taxon>Plexauridae</taxon>
        <taxon>Paramuricea</taxon>
    </lineage>
</organism>
<dbReference type="Gene3D" id="2.60.220.30">
    <property type="match status" value="1"/>
</dbReference>
<proteinExistence type="predicted"/>
<evidence type="ECO:0000313" key="1">
    <source>
        <dbReference type="EMBL" id="CAB4014828.1"/>
    </source>
</evidence>
<protein>
    <submittedName>
        <fullName evidence="1">Uncharacterized protein</fullName>
    </submittedName>
</protein>
<accession>A0A7D9IW53</accession>
<reference evidence="1" key="1">
    <citation type="submission" date="2020-04" db="EMBL/GenBank/DDBJ databases">
        <authorList>
            <person name="Alioto T."/>
            <person name="Alioto T."/>
            <person name="Gomez Garrido J."/>
        </authorList>
    </citation>
    <scope>NUCLEOTIDE SEQUENCE</scope>
    <source>
        <strain evidence="1">A484AB</strain>
    </source>
</reference>
<comment type="caution">
    <text evidence="1">The sequence shown here is derived from an EMBL/GenBank/DDBJ whole genome shotgun (WGS) entry which is preliminary data.</text>
</comment>
<keyword evidence="2" id="KW-1185">Reference proteome</keyword>
<dbReference type="EMBL" id="CACRXK020008462">
    <property type="protein sequence ID" value="CAB4014828.1"/>
    <property type="molecule type" value="Genomic_DNA"/>
</dbReference>
<name>A0A7D9IW53_PARCT</name>
<gene>
    <name evidence="1" type="ORF">PACLA_8A074761</name>
</gene>
<evidence type="ECO:0000313" key="2">
    <source>
        <dbReference type="Proteomes" id="UP001152795"/>
    </source>
</evidence>
<feature type="non-terminal residue" evidence="1">
    <location>
        <position position="1"/>
    </location>
</feature>
<dbReference type="AlphaFoldDB" id="A0A7D9IW53"/>